<dbReference type="Proteomes" id="UP000199213">
    <property type="component" value="Unassembled WGS sequence"/>
</dbReference>
<reference evidence="3" key="1">
    <citation type="submission" date="2016-10" db="EMBL/GenBank/DDBJ databases">
        <authorList>
            <person name="Varghese N."/>
            <person name="Submissions S."/>
        </authorList>
    </citation>
    <scope>NUCLEOTIDE SEQUENCE [LARGE SCALE GENOMIC DNA]</scope>
    <source>
        <strain evidence="3">DSM 45460</strain>
    </source>
</reference>
<protein>
    <submittedName>
        <fullName evidence="2">Uncharacterized protein</fullName>
    </submittedName>
</protein>
<keyword evidence="3" id="KW-1185">Reference proteome</keyword>
<dbReference type="EMBL" id="FNFM01000013">
    <property type="protein sequence ID" value="SDK79922.1"/>
    <property type="molecule type" value="Genomic_DNA"/>
</dbReference>
<organism evidence="2 3">
    <name type="scientific">Actinopolyspora mzabensis</name>
    <dbReference type="NCBI Taxonomy" id="995066"/>
    <lineage>
        <taxon>Bacteria</taxon>
        <taxon>Bacillati</taxon>
        <taxon>Actinomycetota</taxon>
        <taxon>Actinomycetes</taxon>
        <taxon>Actinopolysporales</taxon>
        <taxon>Actinopolysporaceae</taxon>
        <taxon>Actinopolyspora</taxon>
    </lineage>
</organism>
<gene>
    <name evidence="2" type="ORF">SAMN04487820_11320</name>
</gene>
<evidence type="ECO:0000313" key="2">
    <source>
        <dbReference type="EMBL" id="SDK79922.1"/>
    </source>
</evidence>
<feature type="region of interest" description="Disordered" evidence="1">
    <location>
        <begin position="16"/>
        <end position="35"/>
    </location>
</feature>
<accession>A0A1G9EUS1</accession>
<proteinExistence type="predicted"/>
<evidence type="ECO:0000313" key="3">
    <source>
        <dbReference type="Proteomes" id="UP000199213"/>
    </source>
</evidence>
<sequence length="92" mass="9854">METVRTTVLAEVLREMRSDTSSKSESVPDDAAGCGGGGLPTTPCSVVWSGGHPFVLEGSGGRSRWVGVDDRGRPRFLSDAELNRRGWSLPLH</sequence>
<evidence type="ECO:0000256" key="1">
    <source>
        <dbReference type="SAM" id="MobiDB-lite"/>
    </source>
</evidence>
<name>A0A1G9EUS1_ACTMZ</name>
<dbReference type="AlphaFoldDB" id="A0A1G9EUS1"/>